<evidence type="ECO:0000313" key="2">
    <source>
        <dbReference type="EMBL" id="KAF2730114.1"/>
    </source>
</evidence>
<name>A0A9P4QS66_9PLEO</name>
<gene>
    <name evidence="2" type="ORF">EJ04DRAFT_580101</name>
</gene>
<dbReference type="Proteomes" id="UP000799444">
    <property type="component" value="Unassembled WGS sequence"/>
</dbReference>
<comment type="caution">
    <text evidence="2">The sequence shown here is derived from an EMBL/GenBank/DDBJ whole genome shotgun (WGS) entry which is preliminary data.</text>
</comment>
<accession>A0A9P4QS66</accession>
<keyword evidence="3" id="KW-1185">Reference proteome</keyword>
<dbReference type="EMBL" id="ML996225">
    <property type="protein sequence ID" value="KAF2730114.1"/>
    <property type="molecule type" value="Genomic_DNA"/>
</dbReference>
<organism evidence="2 3">
    <name type="scientific">Polyplosphaeria fusca</name>
    <dbReference type="NCBI Taxonomy" id="682080"/>
    <lineage>
        <taxon>Eukaryota</taxon>
        <taxon>Fungi</taxon>
        <taxon>Dikarya</taxon>
        <taxon>Ascomycota</taxon>
        <taxon>Pezizomycotina</taxon>
        <taxon>Dothideomycetes</taxon>
        <taxon>Pleosporomycetidae</taxon>
        <taxon>Pleosporales</taxon>
        <taxon>Tetraplosphaeriaceae</taxon>
        <taxon>Polyplosphaeria</taxon>
    </lineage>
</organism>
<reference evidence="2" key="1">
    <citation type="journal article" date="2020" name="Stud. Mycol.">
        <title>101 Dothideomycetes genomes: a test case for predicting lifestyles and emergence of pathogens.</title>
        <authorList>
            <person name="Haridas S."/>
            <person name="Albert R."/>
            <person name="Binder M."/>
            <person name="Bloem J."/>
            <person name="Labutti K."/>
            <person name="Salamov A."/>
            <person name="Andreopoulos B."/>
            <person name="Baker S."/>
            <person name="Barry K."/>
            <person name="Bills G."/>
            <person name="Bluhm B."/>
            <person name="Cannon C."/>
            <person name="Castanera R."/>
            <person name="Culley D."/>
            <person name="Daum C."/>
            <person name="Ezra D."/>
            <person name="Gonzalez J."/>
            <person name="Henrissat B."/>
            <person name="Kuo A."/>
            <person name="Liang C."/>
            <person name="Lipzen A."/>
            <person name="Lutzoni F."/>
            <person name="Magnuson J."/>
            <person name="Mondo S."/>
            <person name="Nolan M."/>
            <person name="Ohm R."/>
            <person name="Pangilinan J."/>
            <person name="Park H.-J."/>
            <person name="Ramirez L."/>
            <person name="Alfaro M."/>
            <person name="Sun H."/>
            <person name="Tritt A."/>
            <person name="Yoshinaga Y."/>
            <person name="Zwiers L.-H."/>
            <person name="Turgeon B."/>
            <person name="Goodwin S."/>
            <person name="Spatafora J."/>
            <person name="Crous P."/>
            <person name="Grigoriev I."/>
        </authorList>
    </citation>
    <scope>NUCLEOTIDE SEQUENCE</scope>
    <source>
        <strain evidence="2">CBS 125425</strain>
    </source>
</reference>
<dbReference type="OrthoDB" id="4158087at2759"/>
<evidence type="ECO:0000313" key="3">
    <source>
        <dbReference type="Proteomes" id="UP000799444"/>
    </source>
</evidence>
<feature type="region of interest" description="Disordered" evidence="1">
    <location>
        <begin position="28"/>
        <end position="84"/>
    </location>
</feature>
<sequence>MSNKFAFVIVDESGKAKKDDRLLIRSQCMQGKNRREGSRRALKRARAMRAAEEASIPTQTQPLSGNESAYSSAGSSPRRSTDAELFTASGERVNEHAHMHVALYSSRVPPPPPLDTALLRIPADVDGECQNSIRHHVTFSLLMHNALPIYSCLDFDEFEQQRNNWFFSDVAFFQTTLLATSAYHDASLDGALSNQTLSRLRRTLSLLNAKLSDDRSALLPSTIFIIVILTSIAASVGDYDAVAAHLAGLRQILCLPAASATPLALNKLRLKIDQLGLQWQLRTGQRPDGFAFFLDSWDSTFTYPTHVRSPHQQVSLSGVTHPKLAVIFHDLQYASVLLNEAKETKTRLIGDKFHHIMHSVQARLMNLDDVLDTRADEYLRLVLLAFLTTTFQVVVPGTRTRYKYLENELLFFSTALQSSNYFPVEVRLWLLIVSAATSLNGQEEKLGDLWKATAREDLTWPELRQDLQKVMWINCVHDIPGKLAFDTLCKIANETRVETRGRSP</sequence>
<protein>
    <submittedName>
        <fullName evidence="2">Uncharacterized protein</fullName>
    </submittedName>
</protein>
<dbReference type="AlphaFoldDB" id="A0A9P4QS66"/>
<dbReference type="PANTHER" id="PTHR37540">
    <property type="entry name" value="TRANSCRIPTION FACTOR (ACR-2), PUTATIVE-RELATED-RELATED"/>
    <property type="match status" value="1"/>
</dbReference>
<feature type="compositionally biased region" description="Polar residues" evidence="1">
    <location>
        <begin position="56"/>
        <end position="78"/>
    </location>
</feature>
<evidence type="ECO:0000256" key="1">
    <source>
        <dbReference type="SAM" id="MobiDB-lite"/>
    </source>
</evidence>
<proteinExistence type="predicted"/>
<dbReference type="PANTHER" id="PTHR37540:SF5">
    <property type="entry name" value="TRANSCRIPTION FACTOR DOMAIN-CONTAINING PROTEIN"/>
    <property type="match status" value="1"/>
</dbReference>